<dbReference type="GO" id="GO:0008168">
    <property type="term" value="F:methyltransferase activity"/>
    <property type="evidence" value="ECO:0007669"/>
    <property type="project" value="UniProtKB-KW"/>
</dbReference>
<keyword evidence="2" id="KW-0489">Methyltransferase</keyword>
<keyword evidence="2" id="KW-0808">Transferase</keyword>
<dbReference type="AlphaFoldDB" id="A0A1C3VE66"/>
<organism evidence="2 3">
    <name type="scientific">Rhizobium hainanense</name>
    <dbReference type="NCBI Taxonomy" id="52131"/>
    <lineage>
        <taxon>Bacteria</taxon>
        <taxon>Pseudomonadati</taxon>
        <taxon>Pseudomonadota</taxon>
        <taxon>Alphaproteobacteria</taxon>
        <taxon>Hyphomicrobiales</taxon>
        <taxon>Rhizobiaceae</taxon>
        <taxon>Rhizobium/Agrobacterium group</taxon>
        <taxon>Rhizobium</taxon>
    </lineage>
</organism>
<dbReference type="Proteomes" id="UP000186228">
    <property type="component" value="Unassembled WGS sequence"/>
</dbReference>
<sequence>MSSSALLHLHELMAFDRHQAEAAILQRVSSAYLGSHTALVRVLGRYKLYIDTRDRGFGSHVLLDGFWEIWLTLFCARNVKRGMTAIDVGANFGYYSLLLAELVGAKGELIAVEPNPHAADFLRRSIELNGLLDRTRIERLALGATIAGEASFYIPHSEPKNALIVSEAFQPHARDGAVIKVPVTTLDRLGDACSRVDFIKIDAEGAEQVILEGMSETIARHKPMLVVEFNPGRYADAHGFLERLAGIYGSLRRLDFSGEAVPVTGEDLLSKYGADDSLLVLSRDKPA</sequence>
<dbReference type="RefSeq" id="WP_075854239.1">
    <property type="nucleotide sequence ID" value="NZ_FMAC01000005.1"/>
</dbReference>
<reference evidence="3" key="1">
    <citation type="submission" date="2016-08" db="EMBL/GenBank/DDBJ databases">
        <authorList>
            <person name="Varghese N."/>
            <person name="Submissions Spin"/>
        </authorList>
    </citation>
    <scope>NUCLEOTIDE SEQUENCE [LARGE SCALE GENOMIC DNA]</scope>
    <source>
        <strain evidence="3">CCBAU 57015</strain>
    </source>
</reference>
<dbReference type="GO" id="GO:0032259">
    <property type="term" value="P:methylation"/>
    <property type="evidence" value="ECO:0007669"/>
    <property type="project" value="UniProtKB-KW"/>
</dbReference>
<dbReference type="Gene3D" id="3.40.50.150">
    <property type="entry name" value="Vaccinia Virus protein VP39"/>
    <property type="match status" value="1"/>
</dbReference>
<dbReference type="STRING" id="52131.GA0061100_105455"/>
<feature type="domain" description="Methyltransferase FkbM" evidence="1">
    <location>
        <begin position="87"/>
        <end position="240"/>
    </location>
</feature>
<dbReference type="SUPFAM" id="SSF53335">
    <property type="entry name" value="S-adenosyl-L-methionine-dependent methyltransferases"/>
    <property type="match status" value="1"/>
</dbReference>
<protein>
    <submittedName>
        <fullName evidence="2">Methyltransferase, FkbM family</fullName>
    </submittedName>
</protein>
<dbReference type="InterPro" id="IPR029063">
    <property type="entry name" value="SAM-dependent_MTases_sf"/>
</dbReference>
<evidence type="ECO:0000313" key="3">
    <source>
        <dbReference type="Proteomes" id="UP000186228"/>
    </source>
</evidence>
<dbReference type="OrthoDB" id="9814604at2"/>
<dbReference type="Pfam" id="PF05050">
    <property type="entry name" value="Methyltransf_21"/>
    <property type="match status" value="1"/>
</dbReference>
<dbReference type="EMBL" id="FMAC01000005">
    <property type="protein sequence ID" value="SCB26092.1"/>
    <property type="molecule type" value="Genomic_DNA"/>
</dbReference>
<dbReference type="NCBIfam" id="TIGR01444">
    <property type="entry name" value="fkbM_fam"/>
    <property type="match status" value="1"/>
</dbReference>
<keyword evidence="3" id="KW-1185">Reference proteome</keyword>
<proteinExistence type="predicted"/>
<dbReference type="PANTHER" id="PTHR34203">
    <property type="entry name" value="METHYLTRANSFERASE, FKBM FAMILY PROTEIN"/>
    <property type="match status" value="1"/>
</dbReference>
<dbReference type="PANTHER" id="PTHR34203:SF15">
    <property type="entry name" value="SLL1173 PROTEIN"/>
    <property type="match status" value="1"/>
</dbReference>
<dbReference type="InterPro" id="IPR052514">
    <property type="entry name" value="SAM-dependent_MTase"/>
</dbReference>
<dbReference type="InterPro" id="IPR006342">
    <property type="entry name" value="FkbM_mtfrase"/>
</dbReference>
<evidence type="ECO:0000259" key="1">
    <source>
        <dbReference type="Pfam" id="PF05050"/>
    </source>
</evidence>
<accession>A0A1C3VE66</accession>
<evidence type="ECO:0000313" key="2">
    <source>
        <dbReference type="EMBL" id="SCB26092.1"/>
    </source>
</evidence>
<name>A0A1C3VE66_9HYPH</name>
<gene>
    <name evidence="2" type="ORF">GA0061100_105455</name>
</gene>